<dbReference type="Proteomes" id="UP001602370">
    <property type="component" value="Unassembled WGS sequence"/>
</dbReference>
<proteinExistence type="predicted"/>
<protein>
    <submittedName>
        <fullName evidence="1">Uncharacterized protein</fullName>
    </submittedName>
</protein>
<gene>
    <name evidence="1" type="ORF">ACFY8C_20960</name>
</gene>
<sequence>MPLPRSVREAIERYEAKHGATRDGYPLRGPGGYFTEGMERRRVKKLFADLPRFGTVADAITSRPRPVAARRRAVVVATRWADSAW</sequence>
<accession>A0ABW6XTF3</accession>
<keyword evidence="2" id="KW-1185">Reference proteome</keyword>
<evidence type="ECO:0000313" key="1">
    <source>
        <dbReference type="EMBL" id="MFF5920789.1"/>
    </source>
</evidence>
<evidence type="ECO:0000313" key="2">
    <source>
        <dbReference type="Proteomes" id="UP001602370"/>
    </source>
</evidence>
<organism evidence="1 2">
    <name type="scientific">Streptomyces flavochromogenes</name>
    <dbReference type="NCBI Taxonomy" id="68199"/>
    <lineage>
        <taxon>Bacteria</taxon>
        <taxon>Bacillati</taxon>
        <taxon>Actinomycetota</taxon>
        <taxon>Actinomycetes</taxon>
        <taxon>Kitasatosporales</taxon>
        <taxon>Streptomycetaceae</taxon>
        <taxon>Streptomyces</taxon>
    </lineage>
</organism>
<comment type="caution">
    <text evidence="1">The sequence shown here is derived from an EMBL/GenBank/DDBJ whole genome shotgun (WGS) entry which is preliminary data.</text>
</comment>
<reference evidence="1 2" key="1">
    <citation type="submission" date="2024-10" db="EMBL/GenBank/DDBJ databases">
        <title>The Natural Products Discovery Center: Release of the First 8490 Sequenced Strains for Exploring Actinobacteria Biosynthetic Diversity.</title>
        <authorList>
            <person name="Kalkreuter E."/>
            <person name="Kautsar S.A."/>
            <person name="Yang D."/>
            <person name="Bader C.D."/>
            <person name="Teijaro C.N."/>
            <person name="Fluegel L."/>
            <person name="Davis C.M."/>
            <person name="Simpson J.R."/>
            <person name="Lauterbach L."/>
            <person name="Steele A.D."/>
            <person name="Gui C."/>
            <person name="Meng S."/>
            <person name="Li G."/>
            <person name="Viehrig K."/>
            <person name="Ye F."/>
            <person name="Su P."/>
            <person name="Kiefer A.F."/>
            <person name="Nichols A."/>
            <person name="Cepeda A.J."/>
            <person name="Yan W."/>
            <person name="Fan B."/>
            <person name="Jiang Y."/>
            <person name="Adhikari A."/>
            <person name="Zheng C.-J."/>
            <person name="Schuster L."/>
            <person name="Cowan T.M."/>
            <person name="Smanski M.J."/>
            <person name="Chevrette M.G."/>
            <person name="De Carvalho L.P.S."/>
            <person name="Shen B."/>
        </authorList>
    </citation>
    <scope>NUCLEOTIDE SEQUENCE [LARGE SCALE GENOMIC DNA]</scope>
    <source>
        <strain evidence="1 2">NPDC012605</strain>
    </source>
</reference>
<dbReference type="RefSeq" id="WP_388308355.1">
    <property type="nucleotide sequence ID" value="NZ_JBIBDZ010000006.1"/>
</dbReference>
<dbReference type="EMBL" id="JBIBDZ010000006">
    <property type="protein sequence ID" value="MFF5920789.1"/>
    <property type="molecule type" value="Genomic_DNA"/>
</dbReference>
<name>A0ABW6XTF3_9ACTN</name>